<dbReference type="Gene3D" id="2.40.50.140">
    <property type="entry name" value="Nucleic acid-binding proteins"/>
    <property type="match status" value="1"/>
</dbReference>
<accession>A0A7C5U462</accession>
<evidence type="ECO:0000259" key="16">
    <source>
        <dbReference type="PROSITE" id="PS50886"/>
    </source>
</evidence>
<evidence type="ECO:0000256" key="10">
    <source>
        <dbReference type="ARBA" id="ARBA00022840"/>
    </source>
</evidence>
<sequence length="112" mass="12484">MELSAMISINEFKRVEMKVGRVVHAEKVKGSDKLLKLKVSFGDVDKQVLTGLANLYPPEHFIGRQFVFVTNLESRKIRGEVSEAMLLTAVESDEVIVPVTPEKTVKDGTLIL</sequence>
<dbReference type="PROSITE" id="PS50886">
    <property type="entry name" value="TRBD"/>
    <property type="match status" value="1"/>
</dbReference>
<dbReference type="SUPFAM" id="SSF50249">
    <property type="entry name" value="Nucleic acid-binding proteins"/>
    <property type="match status" value="1"/>
</dbReference>
<keyword evidence="8 17" id="KW-0436">Ligase</keyword>
<dbReference type="InterPro" id="IPR051270">
    <property type="entry name" value="Tyrosine-tRNA_ligase_regulator"/>
</dbReference>
<evidence type="ECO:0000256" key="7">
    <source>
        <dbReference type="ARBA" id="ARBA00022555"/>
    </source>
</evidence>
<evidence type="ECO:0000256" key="5">
    <source>
        <dbReference type="ARBA" id="ARBA00018753"/>
    </source>
</evidence>
<keyword evidence="12" id="KW-0648">Protein biosynthesis</keyword>
<protein>
    <recommendedName>
        <fullName evidence="5">Methionine--tRNA ligase</fullName>
        <ecNumber evidence="4">6.1.1.10</ecNumber>
    </recommendedName>
    <alternativeName>
        <fullName evidence="14">Methionyl-tRNA synthetase</fullName>
    </alternativeName>
</protein>
<name>A0A7C5U462_CALS0</name>
<dbReference type="InterPro" id="IPR012340">
    <property type="entry name" value="NA-bd_OB-fold"/>
</dbReference>
<comment type="subcellular location">
    <subcellularLocation>
        <location evidence="2">Cytoplasm</location>
    </subcellularLocation>
</comment>
<dbReference type="InterPro" id="IPR002547">
    <property type="entry name" value="tRNA-bd_dom"/>
</dbReference>
<keyword evidence="6" id="KW-0963">Cytoplasm</keyword>
<keyword evidence="9" id="KW-0547">Nucleotide-binding</keyword>
<evidence type="ECO:0000256" key="12">
    <source>
        <dbReference type="ARBA" id="ARBA00022917"/>
    </source>
</evidence>
<evidence type="ECO:0000256" key="4">
    <source>
        <dbReference type="ARBA" id="ARBA00012838"/>
    </source>
</evidence>
<comment type="function">
    <text evidence="1">Is required not only for elongation of protein synthesis but also for the initiation of all mRNA translation through initiator tRNA(fMet) aminoacylation.</text>
</comment>
<feature type="domain" description="TRNA-binding" evidence="16">
    <location>
        <begin position="11"/>
        <end position="112"/>
    </location>
</feature>
<dbReference type="PANTHER" id="PTHR11586:SF37">
    <property type="entry name" value="TRNA-BINDING DOMAIN-CONTAINING PROTEIN"/>
    <property type="match status" value="1"/>
</dbReference>
<reference evidence="17" key="1">
    <citation type="journal article" date="2020" name="mSystems">
        <title>Genome- and Community-Level Interaction Insights into Carbon Utilization and Element Cycling Functions of Hydrothermarchaeota in Hydrothermal Sediment.</title>
        <authorList>
            <person name="Zhou Z."/>
            <person name="Liu Y."/>
            <person name="Xu W."/>
            <person name="Pan J."/>
            <person name="Luo Z.H."/>
            <person name="Li M."/>
        </authorList>
    </citation>
    <scope>NUCLEOTIDE SEQUENCE [LARGE SCALE GENOMIC DNA]</scope>
    <source>
        <strain evidence="17">SpSt-1084</strain>
    </source>
</reference>
<evidence type="ECO:0000256" key="3">
    <source>
        <dbReference type="ARBA" id="ARBA00011738"/>
    </source>
</evidence>
<dbReference type="AlphaFoldDB" id="A0A7C5U462"/>
<dbReference type="EC" id="6.1.1.10" evidence="4"/>
<evidence type="ECO:0000256" key="14">
    <source>
        <dbReference type="ARBA" id="ARBA00030904"/>
    </source>
</evidence>
<gene>
    <name evidence="17" type="ORF">ENM42_00120</name>
</gene>
<dbReference type="EMBL" id="DRXS01000007">
    <property type="protein sequence ID" value="HHR40214.1"/>
    <property type="molecule type" value="Genomic_DNA"/>
</dbReference>
<evidence type="ECO:0000256" key="2">
    <source>
        <dbReference type="ARBA" id="ARBA00004496"/>
    </source>
</evidence>
<dbReference type="GO" id="GO:0004825">
    <property type="term" value="F:methionine-tRNA ligase activity"/>
    <property type="evidence" value="ECO:0007669"/>
    <property type="project" value="UniProtKB-EC"/>
</dbReference>
<dbReference type="Pfam" id="PF01588">
    <property type="entry name" value="tRNA_bind"/>
    <property type="match status" value="1"/>
</dbReference>
<dbReference type="FunFam" id="2.40.50.140:FF:000042">
    <property type="entry name" value="Methionine--tRNA ligase"/>
    <property type="match status" value="1"/>
</dbReference>
<evidence type="ECO:0000256" key="6">
    <source>
        <dbReference type="ARBA" id="ARBA00022490"/>
    </source>
</evidence>
<keyword evidence="7" id="KW-0820">tRNA-binding</keyword>
<dbReference type="PANTHER" id="PTHR11586">
    <property type="entry name" value="TRNA-AMINOACYLATION COFACTOR ARC1 FAMILY MEMBER"/>
    <property type="match status" value="1"/>
</dbReference>
<evidence type="ECO:0000256" key="8">
    <source>
        <dbReference type="ARBA" id="ARBA00022598"/>
    </source>
</evidence>
<evidence type="ECO:0000256" key="13">
    <source>
        <dbReference type="ARBA" id="ARBA00023146"/>
    </source>
</evidence>
<dbReference type="GO" id="GO:0000049">
    <property type="term" value="F:tRNA binding"/>
    <property type="evidence" value="ECO:0007669"/>
    <property type="project" value="UniProtKB-KW"/>
</dbReference>
<comment type="caution">
    <text evidence="17">The sequence shown here is derived from an EMBL/GenBank/DDBJ whole genome shotgun (WGS) entry which is preliminary data.</text>
</comment>
<dbReference type="GO" id="GO:0006412">
    <property type="term" value="P:translation"/>
    <property type="evidence" value="ECO:0007669"/>
    <property type="project" value="UniProtKB-KW"/>
</dbReference>
<proteinExistence type="predicted"/>
<dbReference type="GO" id="GO:0005737">
    <property type="term" value="C:cytoplasm"/>
    <property type="evidence" value="ECO:0007669"/>
    <property type="project" value="UniProtKB-SubCell"/>
</dbReference>
<comment type="catalytic activity">
    <reaction evidence="15">
        <text>tRNA(Met) + L-methionine + ATP = L-methionyl-tRNA(Met) + AMP + diphosphate</text>
        <dbReference type="Rhea" id="RHEA:13481"/>
        <dbReference type="Rhea" id="RHEA-COMP:9667"/>
        <dbReference type="Rhea" id="RHEA-COMP:9698"/>
        <dbReference type="ChEBI" id="CHEBI:30616"/>
        <dbReference type="ChEBI" id="CHEBI:33019"/>
        <dbReference type="ChEBI" id="CHEBI:57844"/>
        <dbReference type="ChEBI" id="CHEBI:78442"/>
        <dbReference type="ChEBI" id="CHEBI:78530"/>
        <dbReference type="ChEBI" id="CHEBI:456215"/>
        <dbReference type="EC" id="6.1.1.10"/>
    </reaction>
</comment>
<evidence type="ECO:0000313" key="17">
    <source>
        <dbReference type="EMBL" id="HHR40214.1"/>
    </source>
</evidence>
<keyword evidence="11" id="KW-0694">RNA-binding</keyword>
<keyword evidence="10" id="KW-0067">ATP-binding</keyword>
<evidence type="ECO:0000256" key="1">
    <source>
        <dbReference type="ARBA" id="ARBA00003314"/>
    </source>
</evidence>
<evidence type="ECO:0000256" key="9">
    <source>
        <dbReference type="ARBA" id="ARBA00022741"/>
    </source>
</evidence>
<dbReference type="GO" id="GO:0005524">
    <property type="term" value="F:ATP binding"/>
    <property type="evidence" value="ECO:0007669"/>
    <property type="project" value="UniProtKB-KW"/>
</dbReference>
<evidence type="ECO:0000256" key="11">
    <source>
        <dbReference type="ARBA" id="ARBA00022884"/>
    </source>
</evidence>
<evidence type="ECO:0000256" key="15">
    <source>
        <dbReference type="ARBA" id="ARBA00047364"/>
    </source>
</evidence>
<organism evidence="17">
    <name type="scientific">Caldiarchaeum subterraneum</name>
    <dbReference type="NCBI Taxonomy" id="311458"/>
    <lineage>
        <taxon>Archaea</taxon>
        <taxon>Nitrososphaerota</taxon>
        <taxon>Candidatus Caldarchaeales</taxon>
        <taxon>Candidatus Caldarchaeaceae</taxon>
        <taxon>Candidatus Caldarchaeum</taxon>
    </lineage>
</organism>
<keyword evidence="13" id="KW-0030">Aminoacyl-tRNA synthetase</keyword>
<comment type="subunit">
    <text evidence="3">Homodimer.</text>
</comment>